<dbReference type="AlphaFoldDB" id="D7LGX4"/>
<sequence length="98" mass="10459">MPPEATPSREDEIVSPVNIESVVVLEEDEISASSSVGEVSQEVKETELLEKTNVNSGDVVTETKTVSSVEGSMSVSLEIAKPKLKGSWVQAVVTRSRA</sequence>
<evidence type="ECO:0000313" key="1">
    <source>
        <dbReference type="EMBL" id="EFH55345.1"/>
    </source>
</evidence>
<organism evidence="2">
    <name type="scientific">Arabidopsis lyrata subsp. lyrata</name>
    <name type="common">Lyre-leaved rock-cress</name>
    <dbReference type="NCBI Taxonomy" id="81972"/>
    <lineage>
        <taxon>Eukaryota</taxon>
        <taxon>Viridiplantae</taxon>
        <taxon>Streptophyta</taxon>
        <taxon>Embryophyta</taxon>
        <taxon>Tracheophyta</taxon>
        <taxon>Spermatophyta</taxon>
        <taxon>Magnoliopsida</taxon>
        <taxon>eudicotyledons</taxon>
        <taxon>Gunneridae</taxon>
        <taxon>Pentapetalae</taxon>
        <taxon>rosids</taxon>
        <taxon>malvids</taxon>
        <taxon>Brassicales</taxon>
        <taxon>Brassicaceae</taxon>
        <taxon>Camelineae</taxon>
        <taxon>Arabidopsis</taxon>
    </lineage>
</organism>
<dbReference type="HOGENOM" id="CLU_2336498_0_0_1"/>
<accession>D7LGX4</accession>
<keyword evidence="2" id="KW-1185">Reference proteome</keyword>
<reference evidence="2" key="1">
    <citation type="journal article" date="2011" name="Nat. Genet.">
        <title>The Arabidopsis lyrata genome sequence and the basis of rapid genome size change.</title>
        <authorList>
            <person name="Hu T.T."/>
            <person name="Pattyn P."/>
            <person name="Bakker E.G."/>
            <person name="Cao J."/>
            <person name="Cheng J.-F."/>
            <person name="Clark R.M."/>
            <person name="Fahlgren N."/>
            <person name="Fawcett J.A."/>
            <person name="Grimwood J."/>
            <person name="Gundlach H."/>
            <person name="Haberer G."/>
            <person name="Hollister J.D."/>
            <person name="Ossowski S."/>
            <person name="Ottilar R.P."/>
            <person name="Salamov A.A."/>
            <person name="Schneeberger K."/>
            <person name="Spannagl M."/>
            <person name="Wang X."/>
            <person name="Yang L."/>
            <person name="Nasrallah M.E."/>
            <person name="Bergelson J."/>
            <person name="Carrington J.C."/>
            <person name="Gaut B.S."/>
            <person name="Schmutz J."/>
            <person name="Mayer K.F.X."/>
            <person name="Van de Peer Y."/>
            <person name="Grigoriev I.V."/>
            <person name="Nordborg M."/>
            <person name="Weigel D."/>
            <person name="Guo Y.-L."/>
        </authorList>
    </citation>
    <scope>NUCLEOTIDE SEQUENCE [LARGE SCALE GENOMIC DNA]</scope>
    <source>
        <strain evidence="2">cv. MN47</strain>
    </source>
</reference>
<gene>
    <name evidence="1" type="ORF">ARALYDRAFT_668381</name>
</gene>
<evidence type="ECO:0000313" key="2">
    <source>
        <dbReference type="Proteomes" id="UP000008694"/>
    </source>
</evidence>
<proteinExistence type="predicted"/>
<dbReference type="Gramene" id="Al_scaffold_0004_1100">
    <property type="protein sequence ID" value="Al_scaffold_0004_1100"/>
    <property type="gene ID" value="Al_scaffold_0004_1100"/>
</dbReference>
<dbReference type="EMBL" id="GL348716">
    <property type="protein sequence ID" value="EFH55345.1"/>
    <property type="molecule type" value="Genomic_DNA"/>
</dbReference>
<dbReference type="Proteomes" id="UP000008694">
    <property type="component" value="Unassembled WGS sequence"/>
</dbReference>
<protein>
    <submittedName>
        <fullName evidence="1">Predicted protein</fullName>
    </submittedName>
</protein>
<name>D7LGX4_ARALL</name>